<name>A0A789M9U3_ECOLX</name>
<organism evidence="1">
    <name type="scientific">Escherichia coli</name>
    <dbReference type="NCBI Taxonomy" id="562"/>
    <lineage>
        <taxon>Bacteria</taxon>
        <taxon>Pseudomonadati</taxon>
        <taxon>Pseudomonadota</taxon>
        <taxon>Gammaproteobacteria</taxon>
        <taxon>Enterobacterales</taxon>
        <taxon>Enterobacteriaceae</taxon>
        <taxon>Escherichia</taxon>
    </lineage>
</organism>
<reference evidence="1" key="2">
    <citation type="submission" date="2020-02" db="EMBL/GenBank/DDBJ databases">
        <authorList>
            <consortium name="NCBI Pathogen Detection Project"/>
        </authorList>
    </citation>
    <scope>NUCLEOTIDE SEQUENCE</scope>
    <source>
        <strain evidence="1">1839</strain>
    </source>
</reference>
<dbReference type="InterPro" id="IPR019995">
    <property type="entry name" value="Cellulose_BcsF/YhjT"/>
</dbReference>
<dbReference type="NCBIfam" id="TIGR03493">
    <property type="entry name" value="cellullose_BcsF"/>
    <property type="match status" value="1"/>
</dbReference>
<dbReference type="AlphaFoldDB" id="A0A789M9U3"/>
<reference evidence="1" key="1">
    <citation type="journal article" date="2018" name="Genome Biol.">
        <title>SKESA: strategic k-mer extension for scrupulous assemblies.</title>
        <authorList>
            <person name="Souvorov A."/>
            <person name="Agarwala R."/>
            <person name="Lipman D.J."/>
        </authorList>
    </citation>
    <scope>NUCLEOTIDE SEQUENCE [LARGE SCALE GENOMIC DNA]</scope>
    <source>
        <strain evidence="1">1839</strain>
    </source>
</reference>
<dbReference type="Pfam" id="PF11120">
    <property type="entry name" value="CBP_BcsF"/>
    <property type="match status" value="1"/>
</dbReference>
<evidence type="ECO:0000313" key="1">
    <source>
        <dbReference type="EMBL" id="HAG5772411.1"/>
    </source>
</evidence>
<gene>
    <name evidence="1" type="primary">bcsF</name>
    <name evidence="1" type="ORF">GGB84_004162</name>
</gene>
<comment type="caution">
    <text evidence="1">The sequence shown here is derived from an EMBL/GenBank/DDBJ whole genome shotgun (WGS) entry which is preliminary data.</text>
</comment>
<dbReference type="EMBL" id="DAAYTU010000033">
    <property type="protein sequence ID" value="HAG5772411.1"/>
    <property type="molecule type" value="Genomic_DNA"/>
</dbReference>
<proteinExistence type="predicted"/>
<protein>
    <submittedName>
        <fullName evidence="1">Cellulose biosynthesis protein BcsF</fullName>
    </submittedName>
</protein>
<sequence length="63" mass="7359">MMTISDIIEIIIVCALIFFPLGYLARHSMRRIRDTLRLLFAKPRYVKPVGTLRRAKKARATQK</sequence>
<accession>A0A789M9U3</accession>